<keyword evidence="3" id="KW-1003">Cell membrane</keyword>
<evidence type="ECO:0000313" key="10">
    <source>
        <dbReference type="Proteomes" id="UP000521075"/>
    </source>
</evidence>
<keyword evidence="6 7" id="KW-0472">Membrane</keyword>
<gene>
    <name evidence="9" type="ORF">HNR14_002508</name>
</gene>
<feature type="transmembrane region" description="Helical" evidence="7">
    <location>
        <begin position="134"/>
        <end position="157"/>
    </location>
</feature>
<proteinExistence type="inferred from homology"/>
<comment type="subcellular location">
    <subcellularLocation>
        <location evidence="1 7">Cell membrane</location>
        <topology evidence="1 7">Multi-pass membrane protein</topology>
    </subcellularLocation>
</comment>
<dbReference type="CDD" id="cd06261">
    <property type="entry name" value="TM_PBP2"/>
    <property type="match status" value="1"/>
</dbReference>
<dbReference type="AlphaFoldDB" id="A0A853DQU6"/>
<keyword evidence="2 7" id="KW-0813">Transport</keyword>
<dbReference type="Pfam" id="PF19300">
    <property type="entry name" value="BPD_transp_1_N"/>
    <property type="match status" value="1"/>
</dbReference>
<keyword evidence="4 7" id="KW-0812">Transmembrane</keyword>
<feature type="domain" description="ABC transmembrane type-1" evidence="8">
    <location>
        <begin position="98"/>
        <end position="299"/>
    </location>
</feature>
<feature type="transmembrane region" description="Helical" evidence="7">
    <location>
        <begin position="107"/>
        <end position="127"/>
    </location>
</feature>
<dbReference type="InterPro" id="IPR000515">
    <property type="entry name" value="MetI-like"/>
</dbReference>
<name>A0A853DQU6_9MICO</name>
<accession>A0A853DQU6</accession>
<dbReference type="SUPFAM" id="SSF161098">
    <property type="entry name" value="MetI-like"/>
    <property type="match status" value="1"/>
</dbReference>
<dbReference type="Gene3D" id="1.10.3720.10">
    <property type="entry name" value="MetI-like"/>
    <property type="match status" value="1"/>
</dbReference>
<reference evidence="9 10" key="1">
    <citation type="submission" date="2020-07" db="EMBL/GenBank/DDBJ databases">
        <title>Sequencing the genomes of 1000 actinobacteria strains.</title>
        <authorList>
            <person name="Klenk H.-P."/>
        </authorList>
    </citation>
    <scope>NUCLEOTIDE SEQUENCE [LARGE SCALE GENOMIC DNA]</scope>
    <source>
        <strain evidence="9 10">DSM 15166</strain>
    </source>
</reference>
<organism evidence="9 10">
    <name type="scientific">Leifsonia naganoensis</name>
    <dbReference type="NCBI Taxonomy" id="150025"/>
    <lineage>
        <taxon>Bacteria</taxon>
        <taxon>Bacillati</taxon>
        <taxon>Actinomycetota</taxon>
        <taxon>Actinomycetes</taxon>
        <taxon>Micrococcales</taxon>
        <taxon>Microbacteriaceae</taxon>
        <taxon>Leifsonia</taxon>
    </lineage>
</organism>
<evidence type="ECO:0000256" key="3">
    <source>
        <dbReference type="ARBA" id="ARBA00022475"/>
    </source>
</evidence>
<dbReference type="PANTHER" id="PTHR43163:SF3">
    <property type="entry name" value="PEPTIDE ABC TRANSPORTER PERMEASE PROTEIN"/>
    <property type="match status" value="1"/>
</dbReference>
<dbReference type="InterPro" id="IPR045621">
    <property type="entry name" value="BPD_transp_1_N"/>
</dbReference>
<evidence type="ECO:0000256" key="5">
    <source>
        <dbReference type="ARBA" id="ARBA00022989"/>
    </source>
</evidence>
<dbReference type="GO" id="GO:0005886">
    <property type="term" value="C:plasma membrane"/>
    <property type="evidence" value="ECO:0007669"/>
    <property type="project" value="UniProtKB-SubCell"/>
</dbReference>
<comment type="similarity">
    <text evidence="7">Belongs to the binding-protein-dependent transport system permease family.</text>
</comment>
<feature type="transmembrane region" description="Helical" evidence="7">
    <location>
        <begin position="177"/>
        <end position="195"/>
    </location>
</feature>
<evidence type="ECO:0000259" key="8">
    <source>
        <dbReference type="PROSITE" id="PS50928"/>
    </source>
</evidence>
<dbReference type="GO" id="GO:0055085">
    <property type="term" value="P:transmembrane transport"/>
    <property type="evidence" value="ECO:0007669"/>
    <property type="project" value="InterPro"/>
</dbReference>
<dbReference type="RefSeq" id="WP_179701333.1">
    <property type="nucleotide sequence ID" value="NZ_BAAAHA010000005.1"/>
</dbReference>
<sequence>MNVLLFTGKRLLALAVTLIIASVLIFLAFALTPGDPAAVLAGGSRPDAQTLAEIRHQFHLDAPLWQRYLIWVGGLLTGDLGESFVYRTPVADLIGPRLETTLVLTSYAALLILVFGVGSGIVAALSGRIADRTVTIAGSILMGAPTFVVAMFLIWLFSQQLDWFPVYGSGTGLADMLWHLTLPAVAMSCAYLAFLSRITRSAIRGQLYAEHVETATSRGVRRSAVVIRHVLRNASPEILAVSGITLAGLIASTAVAETAFGVSGIGSLLVQAAGRKDLPVVLVVSLIMVVAFVVINTVVDLVNVAIDPRLAQRRTA</sequence>
<feature type="transmembrane region" description="Helical" evidence="7">
    <location>
        <begin position="280"/>
        <end position="306"/>
    </location>
</feature>
<feature type="transmembrane region" description="Helical" evidence="7">
    <location>
        <begin position="238"/>
        <end position="260"/>
    </location>
</feature>
<dbReference type="PANTHER" id="PTHR43163">
    <property type="entry name" value="DIPEPTIDE TRANSPORT SYSTEM PERMEASE PROTEIN DPPB-RELATED"/>
    <property type="match status" value="1"/>
</dbReference>
<feature type="transmembrane region" description="Helical" evidence="7">
    <location>
        <begin position="12"/>
        <end position="31"/>
    </location>
</feature>
<keyword evidence="10" id="KW-1185">Reference proteome</keyword>
<dbReference type="Pfam" id="PF00528">
    <property type="entry name" value="BPD_transp_1"/>
    <property type="match status" value="1"/>
</dbReference>
<evidence type="ECO:0000313" key="9">
    <source>
        <dbReference type="EMBL" id="NYK10627.1"/>
    </source>
</evidence>
<dbReference type="InterPro" id="IPR035906">
    <property type="entry name" value="MetI-like_sf"/>
</dbReference>
<protein>
    <submittedName>
        <fullName evidence="9">Peptide/nickel transport system permease protein</fullName>
    </submittedName>
</protein>
<keyword evidence="5 7" id="KW-1133">Transmembrane helix</keyword>
<evidence type="ECO:0000256" key="2">
    <source>
        <dbReference type="ARBA" id="ARBA00022448"/>
    </source>
</evidence>
<evidence type="ECO:0000256" key="4">
    <source>
        <dbReference type="ARBA" id="ARBA00022692"/>
    </source>
</evidence>
<comment type="caution">
    <text evidence="9">The sequence shown here is derived from an EMBL/GenBank/DDBJ whole genome shotgun (WGS) entry which is preliminary data.</text>
</comment>
<dbReference type="PROSITE" id="PS50928">
    <property type="entry name" value="ABC_TM1"/>
    <property type="match status" value="1"/>
</dbReference>
<dbReference type="Proteomes" id="UP000521075">
    <property type="component" value="Unassembled WGS sequence"/>
</dbReference>
<dbReference type="EMBL" id="JACCHJ010000001">
    <property type="protein sequence ID" value="NYK10627.1"/>
    <property type="molecule type" value="Genomic_DNA"/>
</dbReference>
<evidence type="ECO:0000256" key="1">
    <source>
        <dbReference type="ARBA" id="ARBA00004651"/>
    </source>
</evidence>
<evidence type="ECO:0000256" key="6">
    <source>
        <dbReference type="ARBA" id="ARBA00023136"/>
    </source>
</evidence>
<evidence type="ECO:0000256" key="7">
    <source>
        <dbReference type="RuleBase" id="RU363032"/>
    </source>
</evidence>